<keyword evidence="3" id="KW-1185">Reference proteome</keyword>
<evidence type="ECO:0000256" key="1">
    <source>
        <dbReference type="SAM" id="MobiDB-lite"/>
    </source>
</evidence>
<evidence type="ECO:0000313" key="3">
    <source>
        <dbReference type="Proteomes" id="UP000065220"/>
    </source>
</evidence>
<dbReference type="OrthoDB" id="3268465at2"/>
<dbReference type="KEGG" id="ard:AXF14_06040"/>
<protein>
    <submittedName>
        <fullName evidence="2">Uncharacterized protein</fullName>
    </submittedName>
</protein>
<dbReference type="RefSeq" id="WP_067941675.1">
    <property type="nucleotide sequence ID" value="NZ_CAUHMM010000063.1"/>
</dbReference>
<name>A0A0X8JE87_ACTRD</name>
<dbReference type="STRING" id="111015.AXF14_06040"/>
<organism evidence="2 3">
    <name type="scientific">Actinomyces radicidentis</name>
    <dbReference type="NCBI Taxonomy" id="111015"/>
    <lineage>
        <taxon>Bacteria</taxon>
        <taxon>Bacillati</taxon>
        <taxon>Actinomycetota</taxon>
        <taxon>Actinomycetes</taxon>
        <taxon>Actinomycetales</taxon>
        <taxon>Actinomycetaceae</taxon>
        <taxon>Actinomyces</taxon>
    </lineage>
</organism>
<gene>
    <name evidence="2" type="ORF">AXF14_06040</name>
</gene>
<dbReference type="AlphaFoldDB" id="A0A0X8JE87"/>
<sequence length="365" mass="37938">MTDSTGTSAGRPGAQRPADTAAALPLDTGVLIVPRTLPADELDSRHLLVLPDDVETEEVEALAVSQDARAGWLSVSSIGLMPGVELHGPWRLDDALRHRLDLPEWADQVMALACEPDRGGPLPVELAGLDPLADAFALHQPEGTELLALQRLRAIARRLRGGLRLVGDGIVPELHVPDPDEHVGLTLVAPVWLAPDALEALLADVAPGSRAQLDVPAPAAGETGLAALDPEERRRLEAVLGAEALDKAEEAARHRAAAGPEETVLDGYAVHVPGAGAPDGSVVELRVQGVEALPLALRGEPWAAEGSLIAYQGVWRPLDPASPDAGERAAAGEVIEAVTAAVQRAAGGAVVDDDGFLVVLDPDAD</sequence>
<proteinExistence type="predicted"/>
<feature type="region of interest" description="Disordered" evidence="1">
    <location>
        <begin position="1"/>
        <end position="20"/>
    </location>
</feature>
<dbReference type="Proteomes" id="UP000065220">
    <property type="component" value="Chromosome"/>
</dbReference>
<reference evidence="3" key="1">
    <citation type="submission" date="2016-02" db="EMBL/GenBank/DDBJ databases">
        <authorList>
            <person name="Holder M.E."/>
            <person name="Ajami N.J."/>
            <person name="Petrosino J.F."/>
        </authorList>
    </citation>
    <scope>NUCLEOTIDE SEQUENCE [LARGE SCALE GENOMIC DNA]</scope>
    <source>
        <strain evidence="3">CCUG 36733</strain>
    </source>
</reference>
<dbReference type="EMBL" id="CP014228">
    <property type="protein sequence ID" value="AMD87225.1"/>
    <property type="molecule type" value="Genomic_DNA"/>
</dbReference>
<accession>A0A0X8JE87</accession>
<evidence type="ECO:0000313" key="2">
    <source>
        <dbReference type="EMBL" id="AMD87225.1"/>
    </source>
</evidence>